<keyword evidence="3" id="KW-1185">Reference proteome</keyword>
<sequence length="424" mass="47819">MESTQSTFLRRVFGLCSLFKMSQICSRPWISIFRTTGDRPLLERRERVGITRNGLSPRRKLDAQSETWGQAFISGDPQHPIVENTTFCKPLRIRTVGGSILVQASQTKDLRCTKSMTRRTCDSHCTLPPKLLMVVLLLLRLTKYVPPPTSLDKKTEQPPNVQASAAEITQLVDKHSREMKKLRQELADAIAAKDMALNAARELEAERSKMQEQMKVLVEEQRKLKGELEKLQRAKMSMIENGQEQKARINSLRNALLAAVEEAEVSDRKYRDLLRRMRVQVYPSRLSTSVRSAIGSPLTLAVHSGLSHFARPLSSLASKTIPQCSLSGAHGNGKEFRDFQVLVGNPSRLYWSTRHGRFELRSMLLDPVPGLDEDVDEVSDTQFIARYSHSGNVYTTGIKDGADGIPWGSSTIQDYEVLCYRALY</sequence>
<name>A0AAD7I1G6_9AGAR</name>
<organism evidence="2 3">
    <name type="scientific">Mycena metata</name>
    <dbReference type="NCBI Taxonomy" id="1033252"/>
    <lineage>
        <taxon>Eukaryota</taxon>
        <taxon>Fungi</taxon>
        <taxon>Dikarya</taxon>
        <taxon>Basidiomycota</taxon>
        <taxon>Agaricomycotina</taxon>
        <taxon>Agaricomycetes</taxon>
        <taxon>Agaricomycetidae</taxon>
        <taxon>Agaricales</taxon>
        <taxon>Marasmiineae</taxon>
        <taxon>Mycenaceae</taxon>
        <taxon>Mycena</taxon>
    </lineage>
</organism>
<protein>
    <submittedName>
        <fullName evidence="2">Uncharacterized protein</fullName>
    </submittedName>
</protein>
<dbReference type="AlphaFoldDB" id="A0AAD7I1G6"/>
<reference evidence="2" key="1">
    <citation type="submission" date="2023-03" db="EMBL/GenBank/DDBJ databases">
        <title>Massive genome expansion in bonnet fungi (Mycena s.s.) driven by repeated elements and novel gene families across ecological guilds.</title>
        <authorList>
            <consortium name="Lawrence Berkeley National Laboratory"/>
            <person name="Harder C.B."/>
            <person name="Miyauchi S."/>
            <person name="Viragh M."/>
            <person name="Kuo A."/>
            <person name="Thoen E."/>
            <person name="Andreopoulos B."/>
            <person name="Lu D."/>
            <person name="Skrede I."/>
            <person name="Drula E."/>
            <person name="Henrissat B."/>
            <person name="Morin E."/>
            <person name="Kohler A."/>
            <person name="Barry K."/>
            <person name="LaButti K."/>
            <person name="Morin E."/>
            <person name="Salamov A."/>
            <person name="Lipzen A."/>
            <person name="Mereny Z."/>
            <person name="Hegedus B."/>
            <person name="Baldrian P."/>
            <person name="Stursova M."/>
            <person name="Weitz H."/>
            <person name="Taylor A."/>
            <person name="Grigoriev I.V."/>
            <person name="Nagy L.G."/>
            <person name="Martin F."/>
            <person name="Kauserud H."/>
        </authorList>
    </citation>
    <scope>NUCLEOTIDE SEQUENCE</scope>
    <source>
        <strain evidence="2">CBHHK182m</strain>
    </source>
</reference>
<dbReference type="EMBL" id="JARKIB010000148">
    <property type="protein sequence ID" value="KAJ7731972.1"/>
    <property type="molecule type" value="Genomic_DNA"/>
</dbReference>
<proteinExistence type="predicted"/>
<evidence type="ECO:0000313" key="2">
    <source>
        <dbReference type="EMBL" id="KAJ7731972.1"/>
    </source>
</evidence>
<comment type="caution">
    <text evidence="2">The sequence shown here is derived from an EMBL/GenBank/DDBJ whole genome shotgun (WGS) entry which is preliminary data.</text>
</comment>
<gene>
    <name evidence="2" type="ORF">B0H16DRAFT_1582340</name>
</gene>
<keyword evidence="1" id="KW-0175">Coiled coil</keyword>
<dbReference type="Proteomes" id="UP001215598">
    <property type="component" value="Unassembled WGS sequence"/>
</dbReference>
<accession>A0AAD7I1G6</accession>
<feature type="coiled-coil region" evidence="1">
    <location>
        <begin position="165"/>
        <end position="241"/>
    </location>
</feature>
<evidence type="ECO:0000313" key="3">
    <source>
        <dbReference type="Proteomes" id="UP001215598"/>
    </source>
</evidence>
<evidence type="ECO:0000256" key="1">
    <source>
        <dbReference type="SAM" id="Coils"/>
    </source>
</evidence>